<dbReference type="EMBL" id="LMWX01000020">
    <property type="protein sequence ID" value="KUN85301.1"/>
    <property type="molecule type" value="Genomic_DNA"/>
</dbReference>
<reference evidence="2 3" key="1">
    <citation type="submission" date="2015-10" db="EMBL/GenBank/DDBJ databases">
        <title>Draft genome sequence of Streptomyces bungoensis DSM 41781, type strain for the species Streptomyces bungoensis.</title>
        <authorList>
            <person name="Ruckert C."/>
            <person name="Winkler A."/>
            <person name="Kalinowski J."/>
            <person name="Kampfer P."/>
            <person name="Glaeser S."/>
        </authorList>
    </citation>
    <scope>NUCLEOTIDE SEQUENCE [LARGE SCALE GENOMIC DNA]</scope>
    <source>
        <strain evidence="2 3">DSM 41781</strain>
    </source>
</reference>
<dbReference type="STRING" id="285568.AQJ66_14195"/>
<organism evidence="2 3">
    <name type="scientific">Streptomyces bungoensis</name>
    <dbReference type="NCBI Taxonomy" id="285568"/>
    <lineage>
        <taxon>Bacteria</taxon>
        <taxon>Bacillati</taxon>
        <taxon>Actinomycetota</taxon>
        <taxon>Actinomycetes</taxon>
        <taxon>Kitasatosporales</taxon>
        <taxon>Streptomycetaceae</taxon>
        <taxon>Streptomyces</taxon>
    </lineage>
</organism>
<evidence type="ECO:0000256" key="1">
    <source>
        <dbReference type="SAM" id="Phobius"/>
    </source>
</evidence>
<accession>A0A117RDU8</accession>
<comment type="caution">
    <text evidence="2">The sequence shown here is derived from an EMBL/GenBank/DDBJ whole genome shotgun (WGS) entry which is preliminary data.</text>
</comment>
<dbReference type="AlphaFoldDB" id="A0A117RDU8"/>
<proteinExistence type="predicted"/>
<feature type="transmembrane region" description="Helical" evidence="1">
    <location>
        <begin position="6"/>
        <end position="29"/>
    </location>
</feature>
<gene>
    <name evidence="2" type="ORF">AQJ66_14195</name>
</gene>
<keyword evidence="1" id="KW-1133">Transmembrane helix</keyword>
<evidence type="ECO:0000313" key="3">
    <source>
        <dbReference type="Proteomes" id="UP000053024"/>
    </source>
</evidence>
<name>A0A117RDU8_9ACTN</name>
<evidence type="ECO:0000313" key="2">
    <source>
        <dbReference type="EMBL" id="KUN85301.1"/>
    </source>
</evidence>
<keyword evidence="3" id="KW-1185">Reference proteome</keyword>
<feature type="transmembrane region" description="Helical" evidence="1">
    <location>
        <begin position="41"/>
        <end position="60"/>
    </location>
</feature>
<dbReference type="Proteomes" id="UP000053024">
    <property type="component" value="Unassembled WGS sequence"/>
</dbReference>
<keyword evidence="1" id="KW-0812">Transmembrane</keyword>
<sequence>MRVLFWFVGAFFGLVALITGFISFSEWDIRKKDPKRANDKTFLGFACVGIVSVALALLFWSL</sequence>
<protein>
    <submittedName>
        <fullName evidence="2">Uncharacterized protein</fullName>
    </submittedName>
</protein>
<keyword evidence="1" id="KW-0472">Membrane</keyword>